<dbReference type="RefSeq" id="WP_099458607.1">
    <property type="nucleotide sequence ID" value="NZ_CP173238.1"/>
</dbReference>
<name>A0A240B2J6_CLOCO</name>
<organism evidence="3 5">
    <name type="scientific">Clostridium cochlearium</name>
    <dbReference type="NCBI Taxonomy" id="1494"/>
    <lineage>
        <taxon>Bacteria</taxon>
        <taxon>Bacillati</taxon>
        <taxon>Bacillota</taxon>
        <taxon>Clostridia</taxon>
        <taxon>Eubacteriales</taxon>
        <taxon>Clostridiaceae</taxon>
        <taxon>Clostridium</taxon>
    </lineage>
</organism>
<dbReference type="OrthoDB" id="1652387at2"/>
<gene>
    <name evidence="1" type="ORF">HMJ28_05775</name>
    <name evidence="3" type="ORF">NCTC13028_00685</name>
    <name evidence="2" type="ORF">SAMN05216497_10556</name>
</gene>
<dbReference type="STRING" id="1494.SAMN05216497_10556"/>
<dbReference type="EMBL" id="JABFIF010000008">
    <property type="protein sequence ID" value="NOH15901.1"/>
    <property type="molecule type" value="Genomic_DNA"/>
</dbReference>
<dbReference type="GeneID" id="70578278"/>
<keyword evidence="4" id="KW-1185">Reference proteome</keyword>
<evidence type="ECO:0000313" key="2">
    <source>
        <dbReference type="EMBL" id="SDL03130.1"/>
    </source>
</evidence>
<dbReference type="AlphaFoldDB" id="A0A240B2J6"/>
<evidence type="ECO:0000313" key="5">
    <source>
        <dbReference type="Proteomes" id="UP000250223"/>
    </source>
</evidence>
<dbReference type="EMBL" id="FNGL01000005">
    <property type="protein sequence ID" value="SDL03130.1"/>
    <property type="molecule type" value="Genomic_DNA"/>
</dbReference>
<reference evidence="2 4" key="1">
    <citation type="submission" date="2016-10" db="EMBL/GenBank/DDBJ databases">
        <authorList>
            <person name="Varghese N."/>
            <person name="Submissions S."/>
        </authorList>
    </citation>
    <scope>NUCLEOTIDE SEQUENCE [LARGE SCALE GENOMIC DNA]</scope>
    <source>
        <strain evidence="2 4">NLAE-zl-C224</strain>
    </source>
</reference>
<evidence type="ECO:0000313" key="4">
    <source>
        <dbReference type="Proteomes" id="UP000198811"/>
    </source>
</evidence>
<dbReference type="Proteomes" id="UP000198811">
    <property type="component" value="Unassembled WGS sequence"/>
</dbReference>
<dbReference type="Proteomes" id="UP000528432">
    <property type="component" value="Unassembled WGS sequence"/>
</dbReference>
<proteinExistence type="predicted"/>
<dbReference type="EMBL" id="UAWC01000001">
    <property type="protein sequence ID" value="SQB33764.1"/>
    <property type="molecule type" value="Genomic_DNA"/>
</dbReference>
<reference evidence="3 5" key="2">
    <citation type="submission" date="2018-06" db="EMBL/GenBank/DDBJ databases">
        <authorList>
            <consortium name="Pathogen Informatics"/>
            <person name="Doyle S."/>
        </authorList>
    </citation>
    <scope>NUCLEOTIDE SEQUENCE [LARGE SCALE GENOMIC DNA]</scope>
    <source>
        <strain evidence="3 5">NCTC13028</strain>
    </source>
</reference>
<accession>A0A240B2J6</accession>
<dbReference type="InterPro" id="IPR025626">
    <property type="entry name" value="YyzF"/>
</dbReference>
<dbReference type="Proteomes" id="UP000250223">
    <property type="component" value="Unassembled WGS sequence"/>
</dbReference>
<dbReference type="NCBIfam" id="TIGR04129">
    <property type="entry name" value="CxxH_BA5709"/>
    <property type="match status" value="1"/>
</dbReference>
<evidence type="ECO:0000313" key="6">
    <source>
        <dbReference type="Proteomes" id="UP000528432"/>
    </source>
</evidence>
<protein>
    <submittedName>
        <fullName evidence="1 3">CxxH/CxxC protein</fullName>
    </submittedName>
</protein>
<reference evidence="1 6" key="3">
    <citation type="submission" date="2020-05" db="EMBL/GenBank/DDBJ databases">
        <title>Draft genome sequence of Clostridium cochlearium strain AGROS13 isolated from a sheep dairy farm in New Zealand.</title>
        <authorList>
            <person name="Gupta T.B."/>
            <person name="Jauregui R."/>
            <person name="Risson A.N."/>
            <person name="Brightwell G."/>
            <person name="Maclean P."/>
        </authorList>
    </citation>
    <scope>NUCLEOTIDE SEQUENCE [LARGE SCALE GENOMIC DNA]</scope>
    <source>
        <strain evidence="1 6">AGROS13</strain>
    </source>
</reference>
<dbReference type="Pfam" id="PF14116">
    <property type="entry name" value="YyzF"/>
    <property type="match status" value="1"/>
</dbReference>
<sequence>MQKTNNFVCEKHLDTCIDDFVNLFETFPILNSISNLENTICLYCNLKAEYSISYPKENK</sequence>
<evidence type="ECO:0000313" key="3">
    <source>
        <dbReference type="EMBL" id="SQB33764.1"/>
    </source>
</evidence>
<evidence type="ECO:0000313" key="1">
    <source>
        <dbReference type="EMBL" id="NOH15901.1"/>
    </source>
</evidence>